<sequence length="412" mass="46756">MSGGNTSAARRKNIEIAMIQEDFDVEQFMNKYETGIKYNLGETCVDSMSIKDIIKFFPEDEQQSVEKQLHDEVFNMKLVYGWIEGSDELKTNIAKIYNEDNKSELKVTKENIIITNGAIGANFLCFYTLINPGDKIIAVEPSYQQLTSVPNVFSDGNLVKFPILDSEGYQPDLDKLKLLINQHKPKMLIINNPNNPTGYLWNNDQIAEIIDICKSNDMYIMCDEVYRPLYHSSTNPPTSIVNFGYKKTLSTGSMSKAFSFAGLRLGWIVSHDDSLIKDLASKRDYNTISISMIDDKFSSFILSNYKKILARNYVICQNNLKQIDNFIEESKGLITWIRPVAGTTAFIKFNDNLITMDLSIELAEKHKVLMVPGECFQYPGYARVGFGNSVEDIKGGLEVLKNVLIEKGVWKH</sequence>
<organism evidence="1 2">
    <name type="scientific">[Candida] jaroonii</name>
    <dbReference type="NCBI Taxonomy" id="467808"/>
    <lineage>
        <taxon>Eukaryota</taxon>
        <taxon>Fungi</taxon>
        <taxon>Dikarya</taxon>
        <taxon>Ascomycota</taxon>
        <taxon>Saccharomycotina</taxon>
        <taxon>Pichiomycetes</taxon>
        <taxon>Debaryomycetaceae</taxon>
        <taxon>Yamadazyma</taxon>
    </lineage>
</organism>
<evidence type="ECO:0000313" key="1">
    <source>
        <dbReference type="EMBL" id="CAH6723447.1"/>
    </source>
</evidence>
<dbReference type="Proteomes" id="UP001152531">
    <property type="component" value="Unassembled WGS sequence"/>
</dbReference>
<accession>A0ACA9YFG5</accession>
<keyword evidence="2" id="KW-1185">Reference proteome</keyword>
<gene>
    <name evidence="1" type="ORF">CLIB1444_15S01486</name>
</gene>
<name>A0ACA9YFG5_9ASCO</name>
<protein>
    <submittedName>
        <fullName evidence="1">Uncharacterized protein</fullName>
    </submittedName>
</protein>
<dbReference type="EMBL" id="CALSDN010000015">
    <property type="protein sequence ID" value="CAH6723447.1"/>
    <property type="molecule type" value="Genomic_DNA"/>
</dbReference>
<evidence type="ECO:0000313" key="2">
    <source>
        <dbReference type="Proteomes" id="UP001152531"/>
    </source>
</evidence>
<comment type="caution">
    <text evidence="1">The sequence shown here is derived from an EMBL/GenBank/DDBJ whole genome shotgun (WGS) entry which is preliminary data.</text>
</comment>
<reference evidence="1" key="1">
    <citation type="submission" date="2022-06" db="EMBL/GenBank/DDBJ databases">
        <authorList>
            <person name="Legras J.-L."/>
            <person name="Devillers H."/>
            <person name="Grondin C."/>
        </authorList>
    </citation>
    <scope>NUCLEOTIDE SEQUENCE</scope>
    <source>
        <strain evidence="1">CLIB 1444</strain>
    </source>
</reference>
<proteinExistence type="predicted"/>